<proteinExistence type="predicted"/>
<gene>
    <name evidence="1" type="ORF">C3K47_07910</name>
</gene>
<dbReference type="RefSeq" id="WP_103788588.1">
    <property type="nucleotide sequence ID" value="NZ_PQVF01000005.1"/>
</dbReference>
<dbReference type="EMBL" id="PQVF01000005">
    <property type="protein sequence ID" value="POY36977.1"/>
    <property type="molecule type" value="Genomic_DNA"/>
</dbReference>
<sequence>MNEDRARILKESVAFINRLQLLSAFFEEEIVYKIYLRSQIIHRSFENNTEIDINKLELFHLQFTSSVIELLKKIKKSNEQKIKLIYDEIDLNTALVEKLHNSTSNEADFDEERAEHIKKINLSIQNLYNNLSDYSKDNPFAKNINEFAIRYAKEFFHDITTDVFNQLIHHDSDDVYKNAYATIHKKLLGIQCKYNFKNTFIGGLRSGDEVLEVYKIMGTSKYFVYYGESRLFLLCDIATIQNVDWKNTVSKKVKIIQDMEDRNCLLETQVTITKSYISEDAKQLLTAYYDKIEDVSFLENITNIDVQANILKTMLNTDLM</sequence>
<evidence type="ECO:0000313" key="1">
    <source>
        <dbReference type="EMBL" id="POY36977.1"/>
    </source>
</evidence>
<keyword evidence="2" id="KW-1185">Reference proteome</keyword>
<dbReference type="OrthoDB" id="995060at2"/>
<protein>
    <submittedName>
        <fullName evidence="1">Uncharacterized protein</fullName>
    </submittedName>
</protein>
<dbReference type="Proteomes" id="UP000236893">
    <property type="component" value="Unassembled WGS sequence"/>
</dbReference>
<organism evidence="1 2">
    <name type="scientific">Solitalea longa</name>
    <dbReference type="NCBI Taxonomy" id="2079460"/>
    <lineage>
        <taxon>Bacteria</taxon>
        <taxon>Pseudomonadati</taxon>
        <taxon>Bacteroidota</taxon>
        <taxon>Sphingobacteriia</taxon>
        <taxon>Sphingobacteriales</taxon>
        <taxon>Sphingobacteriaceae</taxon>
        <taxon>Solitalea</taxon>
    </lineage>
</organism>
<comment type="caution">
    <text evidence="1">The sequence shown here is derived from an EMBL/GenBank/DDBJ whole genome shotgun (WGS) entry which is preliminary data.</text>
</comment>
<name>A0A2S5A3U0_9SPHI</name>
<evidence type="ECO:0000313" key="2">
    <source>
        <dbReference type="Proteomes" id="UP000236893"/>
    </source>
</evidence>
<reference evidence="1 2" key="1">
    <citation type="submission" date="2018-01" db="EMBL/GenBank/DDBJ databases">
        <authorList>
            <person name="Gaut B.S."/>
            <person name="Morton B.R."/>
            <person name="Clegg M.T."/>
            <person name="Duvall M.R."/>
        </authorList>
    </citation>
    <scope>NUCLEOTIDE SEQUENCE [LARGE SCALE GENOMIC DNA]</scope>
    <source>
        <strain evidence="1 2">HR-AV</strain>
    </source>
</reference>
<accession>A0A2S5A3U0</accession>
<dbReference type="AlphaFoldDB" id="A0A2S5A3U0"/>